<evidence type="ECO:0000256" key="5">
    <source>
        <dbReference type="SAM" id="MobiDB-lite"/>
    </source>
</evidence>
<evidence type="ECO:0000313" key="7">
    <source>
        <dbReference type="Proteomes" id="UP000444721"/>
    </source>
</evidence>
<comment type="similarity">
    <text evidence="1 4">Belongs to the eukaryotic ribosomal protein eS6 family.</text>
</comment>
<keyword evidence="3 4" id="KW-0687">Ribonucleoprotein</keyword>
<dbReference type="OMA" id="RIGECIS"/>
<name>A0A6A5CDG7_NAEFO</name>
<evidence type="ECO:0000256" key="1">
    <source>
        <dbReference type="ARBA" id="ARBA00009312"/>
    </source>
</evidence>
<protein>
    <recommendedName>
        <fullName evidence="4">40S ribosomal protein S6</fullName>
    </recommendedName>
</protein>
<feature type="region of interest" description="Disordered" evidence="5">
    <location>
        <begin position="221"/>
        <end position="245"/>
    </location>
</feature>
<dbReference type="VEuPathDB" id="AmoebaDB:NfTy_014120"/>
<dbReference type="Proteomes" id="UP000444721">
    <property type="component" value="Unassembled WGS sequence"/>
</dbReference>
<dbReference type="EMBL" id="VFQX01000006">
    <property type="protein sequence ID" value="KAF0983630.1"/>
    <property type="molecule type" value="Genomic_DNA"/>
</dbReference>
<organism evidence="6 7">
    <name type="scientific">Naegleria fowleri</name>
    <name type="common">Brain eating amoeba</name>
    <dbReference type="NCBI Taxonomy" id="5763"/>
    <lineage>
        <taxon>Eukaryota</taxon>
        <taxon>Discoba</taxon>
        <taxon>Heterolobosea</taxon>
        <taxon>Tetramitia</taxon>
        <taxon>Eutetramitia</taxon>
        <taxon>Vahlkampfiidae</taxon>
        <taxon>Naegleria</taxon>
    </lineage>
</organism>
<feature type="compositionally biased region" description="Polar residues" evidence="5">
    <location>
        <begin position="234"/>
        <end position="245"/>
    </location>
</feature>
<dbReference type="RefSeq" id="XP_044568343.1">
    <property type="nucleotide sequence ID" value="XM_044701021.1"/>
</dbReference>
<dbReference type="GO" id="GO:0005840">
    <property type="term" value="C:ribosome"/>
    <property type="evidence" value="ECO:0007669"/>
    <property type="project" value="UniProtKB-KW"/>
</dbReference>
<dbReference type="GO" id="GO:1990904">
    <property type="term" value="C:ribonucleoprotein complex"/>
    <property type="evidence" value="ECO:0007669"/>
    <property type="project" value="UniProtKB-KW"/>
</dbReference>
<dbReference type="InterPro" id="IPR014401">
    <property type="entry name" value="Ribosomal_eS6-like"/>
</dbReference>
<proteinExistence type="inferred from homology"/>
<dbReference type="GeneID" id="68117910"/>
<keyword evidence="7" id="KW-1185">Reference proteome</keyword>
<evidence type="ECO:0000313" key="6">
    <source>
        <dbReference type="EMBL" id="KAF0983630.1"/>
    </source>
</evidence>
<dbReference type="AlphaFoldDB" id="A0A6A5CDG7"/>
<comment type="caution">
    <text evidence="6">The sequence shown here is derived from an EMBL/GenBank/DDBJ whole genome shotgun (WGS) entry which is preliminary data.</text>
</comment>
<dbReference type="Pfam" id="PF01092">
    <property type="entry name" value="Ribosomal_S6e"/>
    <property type="match status" value="1"/>
</dbReference>
<sequence>MTDWKDISLYRITLYIRRFQIASPQTGKPFTFEPIYESNHAGWIGRKIGDVIDGIDVATSFEGYRFKISGASDSTGVPHQPGICQYGRVRLLKKPGSFGYQSWRATRKRAMKRKTVRGGAIDIGTRTVSLVIVKNGPNAIPGLTGTLPKTLAPKRASKIRKLFNLSKLDDVRKYVIKRKAKICGSLAEKGVKIQRLVTPERIRRKQKRIRESMKRAIKRQRDREMYEKSFLHNMRSSSTTTTSLY</sequence>
<dbReference type="PIRSF" id="PIRSF002129">
    <property type="entry name" value="Ribosom_S6_euk"/>
    <property type="match status" value="1"/>
</dbReference>
<dbReference type="Gene3D" id="1.20.5.2650">
    <property type="match status" value="1"/>
</dbReference>
<evidence type="ECO:0000256" key="2">
    <source>
        <dbReference type="ARBA" id="ARBA00022980"/>
    </source>
</evidence>
<evidence type="ECO:0000256" key="3">
    <source>
        <dbReference type="ARBA" id="ARBA00023274"/>
    </source>
</evidence>
<dbReference type="VEuPathDB" id="AmoebaDB:NF0082630"/>
<dbReference type="InterPro" id="IPR001377">
    <property type="entry name" value="Ribosomal_eS6"/>
</dbReference>
<dbReference type="GO" id="GO:0003735">
    <property type="term" value="F:structural constituent of ribosome"/>
    <property type="evidence" value="ECO:0007669"/>
    <property type="project" value="InterPro"/>
</dbReference>
<gene>
    <name evidence="6" type="ORF">FDP41_010695</name>
</gene>
<reference evidence="6 7" key="1">
    <citation type="journal article" date="2019" name="Sci. Rep.">
        <title>Nanopore sequencing improves the draft genome of the human pathogenic amoeba Naegleria fowleri.</title>
        <authorList>
            <person name="Liechti N."/>
            <person name="Schurch N."/>
            <person name="Bruggmann R."/>
            <person name="Wittwer M."/>
        </authorList>
    </citation>
    <scope>NUCLEOTIDE SEQUENCE [LARGE SCALE GENOMIC DNA]</scope>
    <source>
        <strain evidence="6 7">ATCC 30894</strain>
    </source>
</reference>
<accession>A0A6A5CDG7</accession>
<dbReference type="VEuPathDB" id="AmoebaDB:FDP41_010695"/>
<dbReference type="OrthoDB" id="10260596at2759"/>
<feature type="compositionally biased region" description="Basic and acidic residues" evidence="5">
    <location>
        <begin position="221"/>
        <end position="230"/>
    </location>
</feature>
<dbReference type="SMART" id="SM01405">
    <property type="entry name" value="Ribosomal_S6e"/>
    <property type="match status" value="1"/>
</dbReference>
<dbReference type="GO" id="GO:0006412">
    <property type="term" value="P:translation"/>
    <property type="evidence" value="ECO:0007669"/>
    <property type="project" value="InterPro"/>
</dbReference>
<evidence type="ECO:0000256" key="4">
    <source>
        <dbReference type="PIRNR" id="PIRNR002129"/>
    </source>
</evidence>
<keyword evidence="2 4" id="KW-0689">Ribosomal protein</keyword>
<dbReference type="PANTHER" id="PTHR11502">
    <property type="entry name" value="40S RIBOSOMAL PROTEIN S6"/>
    <property type="match status" value="1"/>
</dbReference>